<feature type="domain" description="Ubiquitin-like protease family profile" evidence="6">
    <location>
        <begin position="17"/>
        <end position="198"/>
    </location>
</feature>
<keyword evidence="4" id="KW-0788">Thiol protease</keyword>
<accession>A0A177BYU8</accession>
<comment type="similarity">
    <text evidence="1">Belongs to the peptidase C48 family.</text>
</comment>
<dbReference type="OrthoDB" id="5065855at2759"/>
<dbReference type="Gene3D" id="3.40.395.10">
    <property type="entry name" value="Adenoviral Proteinase, Chain A"/>
    <property type="match status" value="1"/>
</dbReference>
<dbReference type="GO" id="GO:0006508">
    <property type="term" value="P:proteolysis"/>
    <property type="evidence" value="ECO:0007669"/>
    <property type="project" value="UniProtKB-KW"/>
</dbReference>
<gene>
    <name evidence="7" type="ORF">CC84DRAFT_1221848</name>
</gene>
<dbReference type="PANTHER" id="PTHR46468">
    <property type="entry name" value="SENTRIN-SPECIFIC PROTEASE 8"/>
    <property type="match status" value="1"/>
</dbReference>
<dbReference type="Proteomes" id="UP000077069">
    <property type="component" value="Unassembled WGS sequence"/>
</dbReference>
<evidence type="ECO:0000313" key="8">
    <source>
        <dbReference type="Proteomes" id="UP000077069"/>
    </source>
</evidence>
<dbReference type="InParanoid" id="A0A177BYU8"/>
<dbReference type="SUPFAM" id="SSF54001">
    <property type="entry name" value="Cysteine proteinases"/>
    <property type="match status" value="1"/>
</dbReference>
<dbReference type="PROSITE" id="PS50600">
    <property type="entry name" value="ULP_PROTEASE"/>
    <property type="match status" value="1"/>
</dbReference>
<organism evidence="7 8">
    <name type="scientific">Paraphaeosphaeria sporulosa</name>
    <dbReference type="NCBI Taxonomy" id="1460663"/>
    <lineage>
        <taxon>Eukaryota</taxon>
        <taxon>Fungi</taxon>
        <taxon>Dikarya</taxon>
        <taxon>Ascomycota</taxon>
        <taxon>Pezizomycotina</taxon>
        <taxon>Dothideomycetes</taxon>
        <taxon>Pleosporomycetidae</taxon>
        <taxon>Pleosporales</taxon>
        <taxon>Massarineae</taxon>
        <taxon>Didymosphaeriaceae</taxon>
        <taxon>Paraphaeosphaeria</taxon>
    </lineage>
</organism>
<dbReference type="AlphaFoldDB" id="A0A177BYU8"/>
<dbReference type="GO" id="GO:0000338">
    <property type="term" value="P:protein deneddylation"/>
    <property type="evidence" value="ECO:0007669"/>
    <property type="project" value="TreeGrafter"/>
</dbReference>
<protein>
    <submittedName>
        <fullName evidence="7">Cysteine proteinase</fullName>
    </submittedName>
</protein>
<dbReference type="PANTHER" id="PTHR46468:SF1">
    <property type="entry name" value="SENTRIN-SPECIFIC PROTEASE 8"/>
    <property type="match status" value="1"/>
</dbReference>
<keyword evidence="8" id="KW-1185">Reference proteome</keyword>
<dbReference type="InterPro" id="IPR003653">
    <property type="entry name" value="Peptidase_C48_C"/>
</dbReference>
<proteinExistence type="inferred from homology"/>
<feature type="compositionally biased region" description="Polar residues" evidence="5">
    <location>
        <begin position="245"/>
        <end position="270"/>
    </location>
</feature>
<dbReference type="STRING" id="1460663.A0A177BYU8"/>
<dbReference type="InterPro" id="IPR038765">
    <property type="entry name" value="Papain-like_cys_pep_sf"/>
</dbReference>
<dbReference type="GO" id="GO:0008234">
    <property type="term" value="F:cysteine-type peptidase activity"/>
    <property type="evidence" value="ECO:0007669"/>
    <property type="project" value="UniProtKB-KW"/>
</dbReference>
<evidence type="ECO:0000313" key="7">
    <source>
        <dbReference type="EMBL" id="OAG00326.1"/>
    </source>
</evidence>
<evidence type="ECO:0000256" key="5">
    <source>
        <dbReference type="SAM" id="MobiDB-lite"/>
    </source>
</evidence>
<evidence type="ECO:0000256" key="2">
    <source>
        <dbReference type="ARBA" id="ARBA00022670"/>
    </source>
</evidence>
<evidence type="ECO:0000259" key="6">
    <source>
        <dbReference type="PROSITE" id="PS50600"/>
    </source>
</evidence>
<evidence type="ECO:0000256" key="4">
    <source>
        <dbReference type="ARBA" id="ARBA00022807"/>
    </source>
</evidence>
<evidence type="ECO:0000256" key="1">
    <source>
        <dbReference type="ARBA" id="ARBA00005234"/>
    </source>
</evidence>
<feature type="region of interest" description="Disordered" evidence="5">
    <location>
        <begin position="242"/>
        <end position="270"/>
    </location>
</feature>
<reference evidence="7 8" key="1">
    <citation type="submission" date="2016-05" db="EMBL/GenBank/DDBJ databases">
        <title>Comparative analysis of secretome profiles of manganese(II)-oxidizing ascomycete fungi.</title>
        <authorList>
            <consortium name="DOE Joint Genome Institute"/>
            <person name="Zeiner C.A."/>
            <person name="Purvine S.O."/>
            <person name="Zink E.M."/>
            <person name="Wu S."/>
            <person name="Pasa-Tolic L."/>
            <person name="Chaput D.L."/>
            <person name="Haridas S."/>
            <person name="Grigoriev I.V."/>
            <person name="Santelli C.M."/>
            <person name="Hansel C.M."/>
        </authorList>
    </citation>
    <scope>NUCLEOTIDE SEQUENCE [LARGE SCALE GENOMIC DNA]</scope>
    <source>
        <strain evidence="7 8">AP3s5-JAC2a</strain>
    </source>
</reference>
<name>A0A177BYU8_9PLEO</name>
<keyword evidence="3" id="KW-0378">Hydrolase</keyword>
<keyword evidence="2" id="KW-0645">Protease</keyword>
<sequence length="270" mass="30659">MKNWAGDDTVYFAYHDSNVTRHDMSTLADEHGWLEDNVINFWIQYIENEEMHNFPKARIELFAPSMSTFMKLEQDPSVAKSVLAQMPDLAANKTTHIFIPVNGDRRSDHDTDAVKFGDGQETAGIHWSLLVISLIDNVAFHYDSMNGLNSPDARDLLKGFEAALPVSRSLRFVDMVDSPQQTDGWNCGIFALVIMKHLLLKRLLRADANQKITMSMKDQDIDYEGARKTIRTLIEERREEAIRKQSFNSDGVPSIPFQTADTTTTKRSSS</sequence>
<dbReference type="GeneID" id="28766795"/>
<dbReference type="EMBL" id="KV441559">
    <property type="protein sequence ID" value="OAG00326.1"/>
    <property type="molecule type" value="Genomic_DNA"/>
</dbReference>
<dbReference type="Pfam" id="PF02902">
    <property type="entry name" value="Peptidase_C48"/>
    <property type="match status" value="1"/>
</dbReference>
<dbReference type="GO" id="GO:0019784">
    <property type="term" value="F:deNEDDylase activity"/>
    <property type="evidence" value="ECO:0007669"/>
    <property type="project" value="InterPro"/>
</dbReference>
<dbReference type="RefSeq" id="XP_018030691.1">
    <property type="nucleotide sequence ID" value="XM_018183309.1"/>
</dbReference>
<evidence type="ECO:0000256" key="3">
    <source>
        <dbReference type="ARBA" id="ARBA00022801"/>
    </source>
</evidence>
<dbReference type="InterPro" id="IPR044613">
    <property type="entry name" value="Nep1/2-like"/>
</dbReference>